<comment type="caution">
    <text evidence="2">The sequence shown here is derived from an EMBL/GenBank/DDBJ whole genome shotgun (WGS) entry which is preliminary data.</text>
</comment>
<keyword evidence="1" id="KW-0472">Membrane</keyword>
<feature type="transmembrane region" description="Helical" evidence="1">
    <location>
        <begin position="234"/>
        <end position="253"/>
    </location>
</feature>
<protein>
    <submittedName>
        <fullName evidence="2">Uncharacterized protein</fullName>
    </submittedName>
</protein>
<feature type="transmembrane region" description="Helical" evidence="1">
    <location>
        <begin position="129"/>
        <end position="148"/>
    </location>
</feature>
<evidence type="ECO:0000256" key="1">
    <source>
        <dbReference type="SAM" id="Phobius"/>
    </source>
</evidence>
<reference evidence="2 3" key="1">
    <citation type="journal article" date="2019" name="Int. J. Syst. Evol. Microbiol.">
        <title>The Global Catalogue of Microorganisms (GCM) 10K type strain sequencing project: providing services to taxonomists for standard genome sequencing and annotation.</title>
        <authorList>
            <consortium name="The Broad Institute Genomics Platform"/>
            <consortium name="The Broad Institute Genome Sequencing Center for Infectious Disease"/>
            <person name="Wu L."/>
            <person name="Ma J."/>
        </authorList>
    </citation>
    <scope>NUCLEOTIDE SEQUENCE [LARGE SCALE GENOMIC DNA]</scope>
    <source>
        <strain evidence="2 3">JCM 13249</strain>
    </source>
</reference>
<feature type="transmembrane region" description="Helical" evidence="1">
    <location>
        <begin position="90"/>
        <end position="117"/>
    </location>
</feature>
<keyword evidence="1" id="KW-1133">Transmembrane helix</keyword>
<feature type="transmembrane region" description="Helical" evidence="1">
    <location>
        <begin position="154"/>
        <end position="172"/>
    </location>
</feature>
<feature type="transmembrane region" description="Helical" evidence="1">
    <location>
        <begin position="20"/>
        <end position="38"/>
    </location>
</feature>
<gene>
    <name evidence="2" type="ORF">GCM10009681_50880</name>
</gene>
<proteinExistence type="predicted"/>
<evidence type="ECO:0000313" key="3">
    <source>
        <dbReference type="Proteomes" id="UP001500655"/>
    </source>
</evidence>
<evidence type="ECO:0000313" key="2">
    <source>
        <dbReference type="EMBL" id="GAA1773175.1"/>
    </source>
</evidence>
<dbReference type="EMBL" id="BAAALS010000034">
    <property type="protein sequence ID" value="GAA1773175.1"/>
    <property type="molecule type" value="Genomic_DNA"/>
</dbReference>
<sequence>MPVLWPLALAEANLLLRHPLHLLGAALYVFTFFADLGGSQREAYSWITNTVAIVWGVPTFFAAHLVATAHRRAGGDELLAALPDERQRRTAASLLAAVAPFLVACVAQAMAAAYYALAPVEVERFPLPAELLAGPLCVLGAGLLGVMVSRWAPWPGAPLLAMVVLFAFNLRLRGDAMWLGFYVEFARWGPEPDSPGGWGFIDGSANWHAAYLLALCLLAGAGALAREPRWRGRWVGVGLLCGVAVVATGWAQLP</sequence>
<keyword evidence="3" id="KW-1185">Reference proteome</keyword>
<organism evidence="2 3">
    <name type="scientific">Luedemannella helvata</name>
    <dbReference type="NCBI Taxonomy" id="349315"/>
    <lineage>
        <taxon>Bacteria</taxon>
        <taxon>Bacillati</taxon>
        <taxon>Actinomycetota</taxon>
        <taxon>Actinomycetes</taxon>
        <taxon>Micromonosporales</taxon>
        <taxon>Micromonosporaceae</taxon>
        <taxon>Luedemannella</taxon>
    </lineage>
</organism>
<keyword evidence="1" id="KW-0812">Transmembrane</keyword>
<name>A0ABN2L2W2_9ACTN</name>
<dbReference type="Proteomes" id="UP001500655">
    <property type="component" value="Unassembled WGS sequence"/>
</dbReference>
<feature type="transmembrane region" description="Helical" evidence="1">
    <location>
        <begin position="50"/>
        <end position="70"/>
    </location>
</feature>
<accession>A0ABN2L2W2</accession>